<proteinExistence type="predicted"/>
<evidence type="ECO:0000256" key="2">
    <source>
        <dbReference type="SAM" id="MobiDB-lite"/>
    </source>
</evidence>
<protein>
    <submittedName>
        <fullName evidence="3">Uncharacterized protein</fullName>
    </submittedName>
</protein>
<organism evidence="3 4">
    <name type="scientific">Apatococcus lobatus</name>
    <dbReference type="NCBI Taxonomy" id="904363"/>
    <lineage>
        <taxon>Eukaryota</taxon>
        <taxon>Viridiplantae</taxon>
        <taxon>Chlorophyta</taxon>
        <taxon>core chlorophytes</taxon>
        <taxon>Trebouxiophyceae</taxon>
        <taxon>Chlorellales</taxon>
        <taxon>Chlorellaceae</taxon>
        <taxon>Apatococcus</taxon>
    </lineage>
</organism>
<dbReference type="EMBL" id="JALJOS010000003">
    <property type="protein sequence ID" value="KAK9841291.1"/>
    <property type="molecule type" value="Genomic_DNA"/>
</dbReference>
<dbReference type="Proteomes" id="UP001438707">
    <property type="component" value="Unassembled WGS sequence"/>
</dbReference>
<dbReference type="AlphaFoldDB" id="A0AAW1S5G3"/>
<keyword evidence="1" id="KW-0175">Coiled coil</keyword>
<comment type="caution">
    <text evidence="3">The sequence shown here is derived from an EMBL/GenBank/DDBJ whole genome shotgun (WGS) entry which is preliminary data.</text>
</comment>
<name>A0AAW1S5G3_9CHLO</name>
<feature type="coiled-coil region" evidence="1">
    <location>
        <begin position="280"/>
        <end position="326"/>
    </location>
</feature>
<keyword evidence="4" id="KW-1185">Reference proteome</keyword>
<evidence type="ECO:0000313" key="4">
    <source>
        <dbReference type="Proteomes" id="UP001438707"/>
    </source>
</evidence>
<sequence>MGRQQTPSLSSDLDLAFLDGLSELQVAKTPGDLSLHPGSSAASYDIPFAEEVVKPSKGQRYRQNKKAASGALVARIAELRRAVELKEAERQGLILQQTALETGRRAAQGTRPTSDIPSSQAQPTSASDSPAMMPEFLPACLANRDHILDIRISESLTRQLTVEEAANLPLEEFMLLWKDCITQLTELLLEADGDPLSTAAQQVGQVMSDWELVVGSKRLYNHRSTREIFSAPSSLLQTIAGVECEQVQPVDWHSVIQAMALSQQQRLQLIQVRRAHLSAVQQLLADRQAILRKLQDLQSQPHDGTMRDMTQQAQHYQEVLKDFNQNLEQDLILYLEMSDQTKKRILTLFQKATMLVLTWPHVFDILELLNQLAAQANEPSSKQILNECLLMTESRA</sequence>
<reference evidence="3 4" key="1">
    <citation type="journal article" date="2024" name="Nat. Commun.">
        <title>Phylogenomics reveals the evolutionary origins of lichenization in chlorophyte algae.</title>
        <authorList>
            <person name="Puginier C."/>
            <person name="Libourel C."/>
            <person name="Otte J."/>
            <person name="Skaloud P."/>
            <person name="Haon M."/>
            <person name="Grisel S."/>
            <person name="Petersen M."/>
            <person name="Berrin J.G."/>
            <person name="Delaux P.M."/>
            <person name="Dal Grande F."/>
            <person name="Keller J."/>
        </authorList>
    </citation>
    <scope>NUCLEOTIDE SEQUENCE [LARGE SCALE GENOMIC DNA]</scope>
    <source>
        <strain evidence="3 4">SAG 2145</strain>
    </source>
</reference>
<evidence type="ECO:0000256" key="1">
    <source>
        <dbReference type="SAM" id="Coils"/>
    </source>
</evidence>
<accession>A0AAW1S5G3</accession>
<evidence type="ECO:0000313" key="3">
    <source>
        <dbReference type="EMBL" id="KAK9841291.1"/>
    </source>
</evidence>
<feature type="region of interest" description="Disordered" evidence="2">
    <location>
        <begin position="102"/>
        <end position="132"/>
    </location>
</feature>
<gene>
    <name evidence="3" type="ORF">WJX74_003259</name>
</gene>
<feature type="compositionally biased region" description="Polar residues" evidence="2">
    <location>
        <begin position="110"/>
        <end position="128"/>
    </location>
</feature>